<dbReference type="PANTHER" id="PTHR47478">
    <property type="match status" value="1"/>
</dbReference>
<reference evidence="1 2" key="1">
    <citation type="submission" date="2017-10" db="EMBL/GenBank/DDBJ databases">
        <authorList>
            <person name="Regsiter A."/>
            <person name="William W."/>
        </authorList>
    </citation>
    <scope>NUCLEOTIDE SEQUENCE [LARGE SCALE GENOMIC DNA]</scope>
    <source>
        <strain evidence="1 2">CFBP6991</strain>
    </source>
</reference>
<gene>
    <name evidence="1" type="ORF">XFF6991_480094</name>
</gene>
<accession>A0A7Z7J4L5</accession>
<evidence type="ECO:0000313" key="2">
    <source>
        <dbReference type="Proteomes" id="UP000234345"/>
    </source>
</evidence>
<proteinExistence type="predicted"/>
<dbReference type="NCBIfam" id="TIGR02254">
    <property type="entry name" value="YjjG_YfnB"/>
    <property type="match status" value="1"/>
</dbReference>
<dbReference type="EMBL" id="OCZC01000075">
    <property type="protein sequence ID" value="SOO25769.1"/>
    <property type="molecule type" value="Genomic_DNA"/>
</dbReference>
<dbReference type="Gene3D" id="3.40.50.1000">
    <property type="entry name" value="HAD superfamily/HAD-like"/>
    <property type="match status" value="1"/>
</dbReference>
<dbReference type="NCBIfam" id="TIGR01549">
    <property type="entry name" value="HAD-SF-IA-v1"/>
    <property type="match status" value="1"/>
</dbReference>
<organism evidence="1 2">
    <name type="scientific">Xanthomonas campestris pv. phaseoli</name>
    <dbReference type="NCBI Taxonomy" id="317013"/>
    <lineage>
        <taxon>Bacteria</taxon>
        <taxon>Pseudomonadati</taxon>
        <taxon>Pseudomonadota</taxon>
        <taxon>Gammaproteobacteria</taxon>
        <taxon>Lysobacterales</taxon>
        <taxon>Lysobacteraceae</taxon>
        <taxon>Xanthomonas</taxon>
    </lineage>
</organism>
<sequence>MKYRHFLLDLDDTLLDFGASEKLSFEKTMHTLGLGELPEKLFEDYQSINKSLWDKFEQGLISKELLKVERFQRLFEMRALGADAGLASTTYLANLPECVVVVDGALELCKKLNYFGKVGIITNGIEAVQKARIAVSGLLPWLSFIATSEAYGYAKPDARFFDHAAVRFSEFNKSQAVIIGDRIEADIQGGHNFGIDSCWFNQKRVTSKHLLRPTYEVTQLDQVVDVLRTASSSL</sequence>
<dbReference type="InterPro" id="IPR006439">
    <property type="entry name" value="HAD-SF_hydro_IA"/>
</dbReference>
<dbReference type="InterPro" id="IPR023198">
    <property type="entry name" value="PGP-like_dom2"/>
</dbReference>
<dbReference type="InterPro" id="IPR011951">
    <property type="entry name" value="HAD-SF_hydro_IA_YjjG/PynA"/>
</dbReference>
<protein>
    <submittedName>
        <fullName evidence="1">Putative hydrolase</fullName>
    </submittedName>
</protein>
<dbReference type="AlphaFoldDB" id="A0A7Z7J4L5"/>
<dbReference type="InterPro" id="IPR023214">
    <property type="entry name" value="HAD_sf"/>
</dbReference>
<dbReference type="RefSeq" id="WP_099801299.1">
    <property type="nucleotide sequence ID" value="NZ_OCZC01000075.1"/>
</dbReference>
<dbReference type="GO" id="GO:0008253">
    <property type="term" value="F:5'-nucleotidase activity"/>
    <property type="evidence" value="ECO:0007669"/>
    <property type="project" value="InterPro"/>
</dbReference>
<comment type="caution">
    <text evidence="1">The sequence shown here is derived from an EMBL/GenBank/DDBJ whole genome shotgun (WGS) entry which is preliminary data.</text>
</comment>
<dbReference type="PANTHER" id="PTHR47478:SF1">
    <property type="entry name" value="PYRIMIDINE 5'-NUCLEOTIDASE YJJG"/>
    <property type="match status" value="1"/>
</dbReference>
<evidence type="ECO:0000313" key="1">
    <source>
        <dbReference type="EMBL" id="SOO25769.1"/>
    </source>
</evidence>
<dbReference type="SUPFAM" id="SSF56784">
    <property type="entry name" value="HAD-like"/>
    <property type="match status" value="1"/>
</dbReference>
<dbReference type="Pfam" id="PF00702">
    <property type="entry name" value="Hydrolase"/>
    <property type="match status" value="1"/>
</dbReference>
<dbReference type="SFLD" id="SFLDS00003">
    <property type="entry name" value="Haloacid_Dehalogenase"/>
    <property type="match status" value="1"/>
</dbReference>
<dbReference type="Gene3D" id="1.10.150.240">
    <property type="entry name" value="Putative phosphatase, domain 2"/>
    <property type="match status" value="1"/>
</dbReference>
<dbReference type="SFLD" id="SFLDG01129">
    <property type="entry name" value="C1.5:_HAD__Beta-PGM__Phosphata"/>
    <property type="match status" value="1"/>
</dbReference>
<dbReference type="InterPro" id="IPR036412">
    <property type="entry name" value="HAD-like_sf"/>
</dbReference>
<dbReference type="InterPro" id="IPR052550">
    <property type="entry name" value="Pyrimidine_5'-ntase_YjjG"/>
</dbReference>
<dbReference type="Proteomes" id="UP000234345">
    <property type="component" value="Unassembled WGS sequence"/>
</dbReference>
<name>A0A7Z7J4L5_XANCH</name>
<keyword evidence="1" id="KW-0378">Hydrolase</keyword>